<dbReference type="Proteomes" id="UP000038045">
    <property type="component" value="Unplaced"/>
</dbReference>
<organism evidence="1 2">
    <name type="scientific">Parastrongyloides trichosuri</name>
    <name type="common">Possum-specific nematode worm</name>
    <dbReference type="NCBI Taxonomy" id="131310"/>
    <lineage>
        <taxon>Eukaryota</taxon>
        <taxon>Metazoa</taxon>
        <taxon>Ecdysozoa</taxon>
        <taxon>Nematoda</taxon>
        <taxon>Chromadorea</taxon>
        <taxon>Rhabditida</taxon>
        <taxon>Tylenchina</taxon>
        <taxon>Panagrolaimomorpha</taxon>
        <taxon>Strongyloidoidea</taxon>
        <taxon>Strongyloididae</taxon>
        <taxon>Parastrongyloides</taxon>
    </lineage>
</organism>
<sequence>KPSYAVCVENEWQDIESSHFISVLRYTSNNTKRYIYNVCIRSAFCYACQSWTWTVGSLLRLERTERSIVRRIFGLRLWKDDIRLHNEDLYKLTGIVRLSEFVLTSKIRYIGHTLRRKDATCFHRNILCWSPYQKRRTGRPRMRYMDCILKKFDVRSFGMVNNRELWRTVPQLLNT</sequence>
<evidence type="ECO:0000313" key="1">
    <source>
        <dbReference type="Proteomes" id="UP000038045"/>
    </source>
</evidence>
<name>A0A0N4ZL11_PARTI</name>
<dbReference type="WBParaSite" id="PTRK_0000881868.1">
    <property type="protein sequence ID" value="PTRK_0000881868.1"/>
    <property type="gene ID" value="PTRK_0000881868"/>
</dbReference>
<protein>
    <submittedName>
        <fullName evidence="2">Endonuclease-reverse transcriptase</fullName>
    </submittedName>
</protein>
<dbReference type="AlphaFoldDB" id="A0A0N4ZL11"/>
<reference evidence="2" key="1">
    <citation type="submission" date="2017-02" db="UniProtKB">
        <authorList>
            <consortium name="WormBaseParasite"/>
        </authorList>
    </citation>
    <scope>IDENTIFICATION</scope>
</reference>
<dbReference type="STRING" id="131310.A0A0N4ZL11"/>
<keyword evidence="1" id="KW-1185">Reference proteome</keyword>
<accession>A0A0N4ZL11</accession>
<evidence type="ECO:0000313" key="2">
    <source>
        <dbReference type="WBParaSite" id="PTRK_0000881868.1"/>
    </source>
</evidence>
<proteinExistence type="predicted"/>